<dbReference type="HOGENOM" id="CLU_023797_4_3_1"/>
<feature type="binding site" evidence="8">
    <location>
        <position position="320"/>
    </location>
    <ligand>
        <name>L-serine</name>
        <dbReference type="ChEBI" id="CHEBI:33384"/>
    </ligand>
</feature>
<dbReference type="KEGG" id="lel:PVL30_005379"/>
<evidence type="ECO:0000256" key="1">
    <source>
        <dbReference type="ARBA" id="ARBA00012840"/>
    </source>
</evidence>
<evidence type="ECO:0000256" key="7">
    <source>
        <dbReference type="ARBA" id="ARBA00034892"/>
    </source>
</evidence>
<feature type="binding site" evidence="8">
    <location>
        <position position="375"/>
    </location>
    <ligand>
        <name>L-serine</name>
        <dbReference type="ChEBI" id="CHEBI:33384"/>
    </ligand>
</feature>
<dbReference type="GeneID" id="5231284"/>
<dbReference type="GO" id="GO:0070158">
    <property type="term" value="P:mitochondrial seryl-tRNA aminoacylation"/>
    <property type="evidence" value="ECO:0007669"/>
    <property type="project" value="EnsemblFungi"/>
</dbReference>
<dbReference type="FunCoup" id="A5E4V4">
    <property type="interactions" value="849"/>
</dbReference>
<dbReference type="GO" id="GO:0005524">
    <property type="term" value="F:ATP binding"/>
    <property type="evidence" value="ECO:0007669"/>
    <property type="project" value="UniProtKB-KW"/>
</dbReference>
<dbReference type="EC" id="6.1.1.11" evidence="1"/>
<feature type="binding site" evidence="9">
    <location>
        <begin position="352"/>
        <end position="354"/>
    </location>
    <ligand>
        <name>ATP</name>
        <dbReference type="ChEBI" id="CHEBI:30616"/>
    </ligand>
</feature>
<evidence type="ECO:0000256" key="5">
    <source>
        <dbReference type="ARBA" id="ARBA00023146"/>
    </source>
</evidence>
<feature type="binding site" evidence="9">
    <location>
        <begin position="368"/>
        <end position="371"/>
    </location>
    <ligand>
        <name>ATP</name>
        <dbReference type="ChEBI" id="CHEBI:30616"/>
    </ligand>
</feature>
<keyword evidence="5" id="KW-0030">Aminoacyl-tRNA synthetase</keyword>
<dbReference type="InterPro" id="IPR015866">
    <property type="entry name" value="Ser-tRNA-synth_1_N"/>
</dbReference>
<protein>
    <recommendedName>
        <fullName evidence="1">serine--tRNA ligase</fullName>
        <ecNumber evidence="1">6.1.1.11</ecNumber>
    </recommendedName>
    <alternativeName>
        <fullName evidence="6">Seryl-tRNA synthetase</fullName>
    </alternativeName>
    <alternativeName>
        <fullName evidence="7">Seryl-tRNA(Ser) synthetase</fullName>
    </alternativeName>
</protein>
<keyword evidence="12" id="KW-1185">Reference proteome</keyword>
<dbReference type="PROSITE" id="PS50862">
    <property type="entry name" value="AA_TRNA_LIGASE_II"/>
    <property type="match status" value="1"/>
</dbReference>
<accession>A5E4V4</accession>
<feature type="binding site" evidence="8">
    <location>
        <position position="471"/>
    </location>
    <ligand>
        <name>L-serine</name>
        <dbReference type="ChEBI" id="CHEBI:33384"/>
    </ligand>
</feature>
<dbReference type="SUPFAM" id="SSF46589">
    <property type="entry name" value="tRNA-binding arm"/>
    <property type="match status" value="1"/>
</dbReference>
<dbReference type="Pfam" id="PF00587">
    <property type="entry name" value="tRNA-synt_2b"/>
    <property type="match status" value="1"/>
</dbReference>
<dbReference type="Pfam" id="PF02403">
    <property type="entry name" value="Seryl_tRNA_N"/>
    <property type="match status" value="1"/>
</dbReference>
<dbReference type="Gene3D" id="3.30.930.10">
    <property type="entry name" value="Bira Bifunctional Protein, Domain 2"/>
    <property type="match status" value="1"/>
</dbReference>
<dbReference type="VEuPathDB" id="FungiDB:LELG_04643"/>
<evidence type="ECO:0000313" key="11">
    <source>
        <dbReference type="EMBL" id="EDK46462.1"/>
    </source>
</evidence>
<dbReference type="NCBIfam" id="TIGR00414">
    <property type="entry name" value="serS"/>
    <property type="match status" value="1"/>
</dbReference>
<feature type="site" description="Important for serine binding" evidence="8">
    <location>
        <position position="473"/>
    </location>
</feature>
<dbReference type="PRINTS" id="PR00981">
    <property type="entry name" value="TRNASYNTHSER"/>
</dbReference>
<proteinExistence type="predicted"/>
<keyword evidence="2" id="KW-0436">Ligase</keyword>
<evidence type="ECO:0000256" key="6">
    <source>
        <dbReference type="ARBA" id="ARBA00031113"/>
    </source>
</evidence>
<dbReference type="GO" id="GO:0005739">
    <property type="term" value="C:mitochondrion"/>
    <property type="evidence" value="ECO:0007669"/>
    <property type="project" value="EnsemblFungi"/>
</dbReference>
<reference evidence="11 12" key="1">
    <citation type="journal article" date="2009" name="Nature">
        <title>Evolution of pathogenicity and sexual reproduction in eight Candida genomes.</title>
        <authorList>
            <person name="Butler G."/>
            <person name="Rasmussen M.D."/>
            <person name="Lin M.F."/>
            <person name="Santos M.A."/>
            <person name="Sakthikumar S."/>
            <person name="Munro C.A."/>
            <person name="Rheinbay E."/>
            <person name="Grabherr M."/>
            <person name="Forche A."/>
            <person name="Reedy J.L."/>
            <person name="Agrafioti I."/>
            <person name="Arnaud M.B."/>
            <person name="Bates S."/>
            <person name="Brown A.J."/>
            <person name="Brunke S."/>
            <person name="Costanzo M.C."/>
            <person name="Fitzpatrick D.A."/>
            <person name="de Groot P.W."/>
            <person name="Harris D."/>
            <person name="Hoyer L.L."/>
            <person name="Hube B."/>
            <person name="Klis F.M."/>
            <person name="Kodira C."/>
            <person name="Lennard N."/>
            <person name="Logue M.E."/>
            <person name="Martin R."/>
            <person name="Neiman A.M."/>
            <person name="Nikolaou E."/>
            <person name="Quail M.A."/>
            <person name="Quinn J."/>
            <person name="Santos M.C."/>
            <person name="Schmitzberger F.F."/>
            <person name="Sherlock G."/>
            <person name="Shah P."/>
            <person name="Silverstein K.A."/>
            <person name="Skrzypek M.S."/>
            <person name="Soll D."/>
            <person name="Staggs R."/>
            <person name="Stansfield I."/>
            <person name="Stumpf M.P."/>
            <person name="Sudbery P.E."/>
            <person name="Srikantha T."/>
            <person name="Zeng Q."/>
            <person name="Berman J."/>
            <person name="Berriman M."/>
            <person name="Heitman J."/>
            <person name="Gow N.A."/>
            <person name="Lorenz M.C."/>
            <person name="Birren B.W."/>
            <person name="Kellis M."/>
            <person name="Cuomo C.A."/>
        </authorList>
    </citation>
    <scope>NUCLEOTIDE SEQUENCE [LARGE SCALE GENOMIC DNA]</scope>
    <source>
        <strain evidence="12">ATCC 11503 / BCRC 21390 / CBS 2605 / JCM 1781 / NBRC 1676 / NRRL YB-4239</strain>
    </source>
</reference>
<feature type="binding site" evidence="9">
    <location>
        <begin position="439"/>
        <end position="442"/>
    </location>
    <ligand>
        <name>ATP</name>
        <dbReference type="ChEBI" id="CHEBI:30616"/>
    </ligand>
</feature>
<dbReference type="PANTHER" id="PTHR11778">
    <property type="entry name" value="SERYL-TRNA SYNTHETASE"/>
    <property type="match status" value="1"/>
</dbReference>
<evidence type="ECO:0000256" key="8">
    <source>
        <dbReference type="PIRSR" id="PIRSR001529-1"/>
    </source>
</evidence>
<feature type="domain" description="Aminoacyl-transfer RNA synthetases class-II family profile" evidence="10">
    <location>
        <begin position="226"/>
        <end position="504"/>
    </location>
</feature>
<dbReference type="AlphaFoldDB" id="A5E4V4"/>
<sequence length="515" mass="58367">MSRSCKPKKRKKIKIKIKIKKRERNQINFIFFKQENTSSILQLFTILYNSHKSMIRLHKTICFQRRWASNAAKNSSTLMRAQLDISDIILRSEEYKKSVERRQLPDTLKADIDYIVKARPLQGELFSKINALKRERNELANKIKSKSVKVDDVKLRLTTIKLEMQPLEKQLKDMQETVYTKAEGLPNLLDDGVPENPLAEDIVAYINTNSTEAASFNASSEDMSRDHKSICESMGLVDFATASRISGSSWYYLLKDGALLEQALVQYALSRARQHGYTMVIPPSIVKSEIVHACGFKPNDQNNEKQVYQIEEEPLSLTGTAEIPLGALHSSTIFPPHTKLPIKYAGVSRSYRAEAGSSGRDTKGLYRVHEFTKVELFHFTTMDQAKSELEEIKDFQVELVQSLGLKAKLLNMPTSDLGSPALKKYDIEAWMPGRGAWGEITSSSNCGDYQSRRLGIRLNTGESTKHVATLNGTCMAVPRVIVALIEQNYDPERKVINIPEVLRPYMDDKKVISKD</sequence>
<evidence type="ECO:0000256" key="3">
    <source>
        <dbReference type="ARBA" id="ARBA00022741"/>
    </source>
</evidence>
<evidence type="ECO:0000256" key="4">
    <source>
        <dbReference type="ARBA" id="ARBA00022840"/>
    </source>
</evidence>
<evidence type="ECO:0000256" key="2">
    <source>
        <dbReference type="ARBA" id="ARBA00022598"/>
    </source>
</evidence>
<dbReference type="InterPro" id="IPR045864">
    <property type="entry name" value="aa-tRNA-synth_II/BPL/LPL"/>
</dbReference>
<dbReference type="InterPro" id="IPR002317">
    <property type="entry name" value="Ser-tRNA-ligase_type_1"/>
</dbReference>
<dbReference type="GO" id="GO:0004828">
    <property type="term" value="F:serine-tRNA ligase activity"/>
    <property type="evidence" value="ECO:0007669"/>
    <property type="project" value="UniProtKB-EC"/>
</dbReference>
<dbReference type="InterPro" id="IPR006195">
    <property type="entry name" value="aa-tRNA-synth_II"/>
</dbReference>
<organism evidence="11 12">
    <name type="scientific">Lodderomyces elongisporus (strain ATCC 11503 / CBS 2605 / JCM 1781 / NBRC 1676 / NRRL YB-4239)</name>
    <name type="common">Yeast</name>
    <name type="synonym">Saccharomyces elongisporus</name>
    <dbReference type="NCBI Taxonomy" id="379508"/>
    <lineage>
        <taxon>Eukaryota</taxon>
        <taxon>Fungi</taxon>
        <taxon>Dikarya</taxon>
        <taxon>Ascomycota</taxon>
        <taxon>Saccharomycotina</taxon>
        <taxon>Pichiomycetes</taxon>
        <taxon>Debaryomycetaceae</taxon>
        <taxon>Candida/Lodderomyces clade</taxon>
        <taxon>Lodderomyces</taxon>
    </lineage>
</organism>
<gene>
    <name evidence="11" type="ORF">LELG_04643</name>
</gene>
<dbReference type="InterPro" id="IPR042103">
    <property type="entry name" value="SerRS_1_N_sf"/>
</dbReference>
<dbReference type="Gene3D" id="1.10.287.40">
    <property type="entry name" value="Serine-tRNA synthetase, tRNA binding domain"/>
    <property type="match status" value="1"/>
</dbReference>
<dbReference type="EMBL" id="CH981530">
    <property type="protein sequence ID" value="EDK46462.1"/>
    <property type="molecule type" value="Genomic_DNA"/>
</dbReference>
<dbReference type="SUPFAM" id="SSF55681">
    <property type="entry name" value="Class II aaRS and biotin synthetases"/>
    <property type="match status" value="1"/>
</dbReference>
<name>A5E4V4_LODEL</name>
<dbReference type="PIRSF" id="PIRSF001529">
    <property type="entry name" value="Ser-tRNA-synth_IIa"/>
    <property type="match status" value="1"/>
</dbReference>
<feature type="binding site" evidence="8">
    <location>
        <position position="352"/>
    </location>
    <ligand>
        <name>L-serine</name>
        <dbReference type="ChEBI" id="CHEBI:33384"/>
    </ligand>
</feature>
<dbReference type="eggNOG" id="KOG2509">
    <property type="taxonomic scope" value="Eukaryota"/>
</dbReference>
<dbReference type="Proteomes" id="UP000001996">
    <property type="component" value="Unassembled WGS sequence"/>
</dbReference>
<evidence type="ECO:0000313" key="12">
    <source>
        <dbReference type="Proteomes" id="UP000001996"/>
    </source>
</evidence>
<dbReference type="InterPro" id="IPR002314">
    <property type="entry name" value="aa-tRNA-synt_IIb"/>
</dbReference>
<dbReference type="InterPro" id="IPR010978">
    <property type="entry name" value="tRNA-bd_arm"/>
</dbReference>
<keyword evidence="3" id="KW-0547">Nucleotide-binding</keyword>
<keyword evidence="4 9" id="KW-0067">ATP-binding</keyword>
<evidence type="ECO:0000256" key="9">
    <source>
        <dbReference type="PIRSR" id="PIRSR001529-2"/>
    </source>
</evidence>
<evidence type="ECO:0000259" key="10">
    <source>
        <dbReference type="PROSITE" id="PS50862"/>
    </source>
</evidence>
<dbReference type="InParanoid" id="A5E4V4"/>
<dbReference type="STRING" id="379508.A5E4V4"/>
<dbReference type="UniPathway" id="UPA00906">
    <property type="reaction ID" value="UER00895"/>
</dbReference>
<dbReference type="OMA" id="YQTHHEQ"/>
<dbReference type="OrthoDB" id="10264585at2759"/>